<dbReference type="GeneTree" id="ENSGT00940000157080"/>
<feature type="region of interest" description="Disordered" evidence="1">
    <location>
        <begin position="50"/>
        <end position="78"/>
    </location>
</feature>
<dbReference type="PANTHER" id="PTHR10796">
    <property type="entry name" value="PATCHED-RELATED"/>
    <property type="match status" value="1"/>
</dbReference>
<organism evidence="2 3">
    <name type="scientific">Canis lupus familiaris</name>
    <name type="common">Dog</name>
    <name type="synonym">Canis familiaris</name>
    <dbReference type="NCBI Taxonomy" id="9615"/>
    <lineage>
        <taxon>Eukaryota</taxon>
        <taxon>Metazoa</taxon>
        <taxon>Chordata</taxon>
        <taxon>Craniata</taxon>
        <taxon>Vertebrata</taxon>
        <taxon>Euteleostomi</taxon>
        <taxon>Mammalia</taxon>
        <taxon>Eutheria</taxon>
        <taxon>Laurasiatheria</taxon>
        <taxon>Carnivora</taxon>
        <taxon>Caniformia</taxon>
        <taxon>Canidae</taxon>
        <taxon>Canis</taxon>
    </lineage>
</organism>
<dbReference type="OrthoDB" id="10027883at2759"/>
<dbReference type="InterPro" id="IPR051697">
    <property type="entry name" value="Patched_domain-protein"/>
</dbReference>
<protein>
    <submittedName>
        <fullName evidence="2">Patched domain containing 1</fullName>
    </submittedName>
</protein>
<keyword evidence="3" id="KW-1185">Reference proteome</keyword>
<dbReference type="AlphaFoldDB" id="A0A8I3Q3F2"/>
<name>A0A8I3Q3F2_CANLF</name>
<gene>
    <name evidence="2" type="primary">PTCHD1</name>
</gene>
<dbReference type="Ensembl" id="ENSCAFT00845053354.1">
    <property type="protein sequence ID" value="ENSCAFP00845041911.1"/>
    <property type="gene ID" value="ENSCAFG00845030096.1"/>
</dbReference>
<feature type="region of interest" description="Disordered" evidence="1">
    <location>
        <begin position="123"/>
        <end position="143"/>
    </location>
</feature>
<evidence type="ECO:0000313" key="3">
    <source>
        <dbReference type="Proteomes" id="UP000805418"/>
    </source>
</evidence>
<dbReference type="PANTHER" id="PTHR10796:SF36">
    <property type="entry name" value="PATCHED DOMAIN-CONTAINING PROTEIN 1"/>
    <property type="match status" value="1"/>
</dbReference>
<dbReference type="Proteomes" id="UP000805418">
    <property type="component" value="Chromosome X"/>
</dbReference>
<sequence length="328" mass="36107">GQEERFSTDAFWVDVPQTHTRTPWSRSSCSVGDNLNGSYLRGGVISTFERLRSPPPLRTSQCAPPPEPGESRGARSLQPPPFRLWGYLALSGSTRRPPGELFTFCLENQGHFFIHLWVSPEEDRGGEGVRGGPGRGRGARGGEGTGCSLEFSVLVFLGWRAESPRDSAAAAPRATPSLALGVGMLRQVLHRGLRTCFSRLGHFIASHPVFFASAPVLISILLGASFSRYQVEESVEHLLAPQHSLAKIERNLVNSLFPVNRSKHRLYSDLQTPGRYGRVIVTSFQKANMLDQHHTDLILKCYTDTLLLASRMALTANTAHSTIRLLPI</sequence>
<accession>A0A8I3Q3F2</accession>
<reference evidence="2" key="2">
    <citation type="submission" date="2025-08" db="UniProtKB">
        <authorList>
            <consortium name="Ensembl"/>
        </authorList>
    </citation>
    <scope>IDENTIFICATION</scope>
    <source>
        <strain evidence="2">Boxer</strain>
    </source>
</reference>
<evidence type="ECO:0000256" key="1">
    <source>
        <dbReference type="SAM" id="MobiDB-lite"/>
    </source>
</evidence>
<reference evidence="2" key="3">
    <citation type="submission" date="2025-09" db="UniProtKB">
        <authorList>
            <consortium name="Ensembl"/>
        </authorList>
    </citation>
    <scope>IDENTIFICATION</scope>
    <source>
        <strain evidence="2">Boxer</strain>
    </source>
</reference>
<reference evidence="2" key="1">
    <citation type="submission" date="2020-03" db="EMBL/GenBank/DDBJ databases">
        <title>Long-read based genome assembly of a Labrador retriever dog.</title>
        <authorList>
            <person name="Eory L."/>
            <person name="Zhang W."/>
            <person name="Schoenebeck J."/>
        </authorList>
    </citation>
    <scope>NUCLEOTIDE SEQUENCE [LARGE SCALE GENOMIC DNA]</scope>
    <source>
        <strain evidence="2">Labrador retriever</strain>
    </source>
</reference>
<feature type="compositionally biased region" description="Gly residues" evidence="1">
    <location>
        <begin position="128"/>
        <end position="143"/>
    </location>
</feature>
<feature type="compositionally biased region" description="Pro residues" evidence="1">
    <location>
        <begin position="53"/>
        <end position="68"/>
    </location>
</feature>
<evidence type="ECO:0000313" key="2">
    <source>
        <dbReference type="Ensembl" id="ENSCAFP00845041911.1"/>
    </source>
</evidence>
<proteinExistence type="predicted"/>